<evidence type="ECO:0000256" key="7">
    <source>
        <dbReference type="ARBA" id="ARBA00022741"/>
    </source>
</evidence>
<dbReference type="InterPro" id="IPR031157">
    <property type="entry name" value="G_TR_CS"/>
</dbReference>
<dbReference type="RefSeq" id="WP_114592573.1">
    <property type="nucleotide sequence ID" value="NZ_CP031165.1"/>
</dbReference>
<evidence type="ECO:0000256" key="5">
    <source>
        <dbReference type="ARBA" id="ARBA00022679"/>
    </source>
</evidence>
<evidence type="ECO:0000256" key="12">
    <source>
        <dbReference type="HAMAP-Rule" id="MF_00062"/>
    </source>
</evidence>
<comment type="similarity">
    <text evidence="4">In the N-terminal section; belongs to the TRAFAC class translation factor GTPase superfamily. Classic translation factor GTPase family. CysN/NodQ subfamily.</text>
</comment>
<dbReference type="Pfam" id="PF22594">
    <property type="entry name" value="GTP-eEF1A_C"/>
    <property type="match status" value="1"/>
</dbReference>
<dbReference type="InterPro" id="IPR009001">
    <property type="entry name" value="Transl_elong_EF1A/Init_IF2_C"/>
</dbReference>
<evidence type="ECO:0000259" key="13">
    <source>
        <dbReference type="PROSITE" id="PS51722"/>
    </source>
</evidence>
<dbReference type="NCBIfam" id="TIGR02034">
    <property type="entry name" value="CysN"/>
    <property type="match status" value="1"/>
</dbReference>
<dbReference type="CDD" id="cd04095">
    <property type="entry name" value="CysN_NoDQ_III"/>
    <property type="match status" value="1"/>
</dbReference>
<dbReference type="EMBL" id="CP031165">
    <property type="protein sequence ID" value="AXV08198.1"/>
    <property type="molecule type" value="Genomic_DNA"/>
</dbReference>
<dbReference type="Pfam" id="PF00009">
    <property type="entry name" value="GTP_EFTU"/>
    <property type="match status" value="1"/>
</dbReference>
<evidence type="ECO:0000256" key="2">
    <source>
        <dbReference type="ARBA" id="ARBA00002357"/>
    </source>
</evidence>
<dbReference type="AlphaFoldDB" id="A0A346Y151"/>
<dbReference type="InterPro" id="IPR044139">
    <property type="entry name" value="CysN_NoDQ_III"/>
</dbReference>
<comment type="pathway">
    <text evidence="12">Sulfur metabolism; hydrogen sulfide biosynthesis; sulfite from sulfate: step 1/3.</text>
</comment>
<comment type="similarity">
    <text evidence="3">In the C-terminal section; belongs to the APS kinase family.</text>
</comment>
<dbReference type="GO" id="GO:0004020">
    <property type="term" value="F:adenylylsulfate kinase activity"/>
    <property type="evidence" value="ECO:0007669"/>
    <property type="project" value="InterPro"/>
</dbReference>
<dbReference type="HAMAP" id="MF_00062">
    <property type="entry name" value="Sulf_adenylyltr_sub1"/>
    <property type="match status" value="1"/>
</dbReference>
<keyword evidence="15" id="KW-1185">Reference proteome</keyword>
<sequence length="642" mass="69986">MSHSSDLIATDIDAYLAEHERKDLLRLLTCGSVDDGKSTLIGRLLHDSNMVYADHLQALEADSAVMGSAGDKLDLALLMDGLKAEREQGITIDVAYRYFSTQRRKFIIADTPGHEQYTRNMVTGASTAQLAIVMVDARHGVMQQTKRHTTIASLLGIRHVVVAINKMDLVDWSQATFEQIKKDYEVFTDNLDGTIEPYFLPMSALLGDNVVTTSEQMPWFDGPPLMEHLETVDVTEAADLAHFRMPVQLVTRPDLDFRGFAGTIASGTVAPGDRVTAVPSGASATVERIVTFDGDLDLAGPDQAVTLTLDREIDVSRGDVFIGSGEDQDMLRAHRVDATLVWMSEASMAPGKQYLLQSATGRSNASVSAIRYRLDINTLEQEETSRLELNDIARCAVSVDRELLFDPYSQNRTTGSFILIDRLTNATVAGGMIVGPSSHWDTQAPDTLQRRRSEITPEERAERYGQRPATVLLTGLTGAGKRSIATALERMLFDAGRATMRLDGQNVRSGVSRDLGFTPPERSENVRRVAEVARLVNAQGMIAIAVLLAPEAEDRERMAGLIGAERYVEVFVDTPLEVCRQRDPGGLYSALDAGTVLDIPGVTSAYDRPTSPDLVTSDHGSSPEAAAAQIMALLADRGFISS</sequence>
<keyword evidence="8 12" id="KW-0067">ATP-binding</keyword>
<dbReference type="NCBIfam" id="NF003478">
    <property type="entry name" value="PRK05124.1"/>
    <property type="match status" value="1"/>
</dbReference>
<proteinExistence type="inferred from homology"/>
<dbReference type="Pfam" id="PF01583">
    <property type="entry name" value="APS_kinase"/>
    <property type="match status" value="1"/>
</dbReference>
<dbReference type="GO" id="GO:0005524">
    <property type="term" value="F:ATP binding"/>
    <property type="evidence" value="ECO:0007669"/>
    <property type="project" value="UniProtKB-KW"/>
</dbReference>
<dbReference type="UniPathway" id="UPA00140">
    <property type="reaction ID" value="UER00204"/>
</dbReference>
<dbReference type="GO" id="GO:0000103">
    <property type="term" value="P:sulfate assimilation"/>
    <property type="evidence" value="ECO:0007669"/>
    <property type="project" value="UniProtKB-UniRule"/>
</dbReference>
<dbReference type="FunFam" id="3.40.50.300:FF:000119">
    <property type="entry name" value="Sulfate adenylyltransferase subunit 1"/>
    <property type="match status" value="1"/>
</dbReference>
<name>A0A346Y151_9ACTN</name>
<protein>
    <recommendedName>
        <fullName evidence="12">Sulfate adenylyltransferase subunit 1</fullName>
        <ecNumber evidence="12">2.7.7.4</ecNumber>
    </recommendedName>
    <alternativeName>
        <fullName evidence="12">ATP-sulfurylase large subunit</fullName>
    </alternativeName>
    <alternativeName>
        <fullName evidence="12">Sulfate adenylate transferase</fullName>
        <shortName evidence="12">SAT</shortName>
    </alternativeName>
</protein>
<gene>
    <name evidence="12" type="primary">cysN</name>
    <name evidence="14" type="ORF">DVS28_a3525</name>
</gene>
<dbReference type="Proteomes" id="UP000264006">
    <property type="component" value="Chromosome"/>
</dbReference>
<dbReference type="SUPFAM" id="SSF50465">
    <property type="entry name" value="EF-Tu/eEF-1alpha/eIF2-gamma C-terminal domain"/>
    <property type="match status" value="1"/>
</dbReference>
<keyword evidence="5 12" id="KW-0808">Transferase</keyword>
<comment type="function">
    <text evidence="12">With CysD forms the ATP sulfurylase (ATPS) that catalyzes the adenylation of sulfate producing adenosine 5'-phosphosulfate (APS) and diphosphate, the first enzymatic step in sulfur assimilation pathway. APS synthesis involves the formation of a high-energy phosphoric-sulfuric acid anhydride bond driven by GTP hydrolysis by CysN coupled to ATP hydrolysis by CysD.</text>
</comment>
<comment type="catalytic activity">
    <reaction evidence="11 12">
        <text>sulfate + ATP + H(+) = adenosine 5'-phosphosulfate + diphosphate</text>
        <dbReference type="Rhea" id="RHEA:18133"/>
        <dbReference type="ChEBI" id="CHEBI:15378"/>
        <dbReference type="ChEBI" id="CHEBI:16189"/>
        <dbReference type="ChEBI" id="CHEBI:30616"/>
        <dbReference type="ChEBI" id="CHEBI:33019"/>
        <dbReference type="ChEBI" id="CHEBI:58243"/>
        <dbReference type="EC" id="2.7.7.4"/>
    </reaction>
</comment>
<dbReference type="InterPro" id="IPR054696">
    <property type="entry name" value="GTP-eEF1A_C"/>
</dbReference>
<feature type="domain" description="Tr-type G" evidence="13">
    <location>
        <begin position="22"/>
        <end position="238"/>
    </location>
</feature>
<dbReference type="InterPro" id="IPR041757">
    <property type="entry name" value="CysN_GTP-bd"/>
</dbReference>
<dbReference type="InterPro" id="IPR011779">
    <property type="entry name" value="SO4_adenylTrfase_lsu"/>
</dbReference>
<dbReference type="GO" id="GO:0003924">
    <property type="term" value="F:GTPase activity"/>
    <property type="evidence" value="ECO:0007669"/>
    <property type="project" value="InterPro"/>
</dbReference>
<dbReference type="InterPro" id="IPR027417">
    <property type="entry name" value="P-loop_NTPase"/>
</dbReference>
<evidence type="ECO:0000313" key="14">
    <source>
        <dbReference type="EMBL" id="AXV08198.1"/>
    </source>
</evidence>
<comment type="function">
    <text evidence="2">APS kinase catalyzes the synthesis of activated sulfate.</text>
</comment>
<dbReference type="InterPro" id="IPR002891">
    <property type="entry name" value="APS"/>
</dbReference>
<dbReference type="Gene3D" id="3.40.50.300">
    <property type="entry name" value="P-loop containing nucleotide triphosphate hydrolases"/>
    <property type="match status" value="2"/>
</dbReference>
<dbReference type="PANTHER" id="PTHR23115">
    <property type="entry name" value="TRANSLATION FACTOR"/>
    <property type="match status" value="1"/>
</dbReference>
<evidence type="ECO:0000256" key="10">
    <source>
        <dbReference type="ARBA" id="ARBA00023268"/>
    </source>
</evidence>
<accession>A0A346Y151</accession>
<evidence type="ECO:0000256" key="1">
    <source>
        <dbReference type="ARBA" id="ARBA00001823"/>
    </source>
</evidence>
<dbReference type="NCBIfam" id="NF003013">
    <property type="entry name" value="PRK03846.1"/>
    <property type="match status" value="1"/>
</dbReference>
<evidence type="ECO:0000256" key="9">
    <source>
        <dbReference type="ARBA" id="ARBA00023134"/>
    </source>
</evidence>
<comment type="similarity">
    <text evidence="12">Belongs to the TRAFAC class translation factor GTPase superfamily. Classic translation factor GTPase family. CysN/NodQ subfamily.</text>
</comment>
<dbReference type="Gene3D" id="2.40.30.10">
    <property type="entry name" value="Translation factors"/>
    <property type="match status" value="2"/>
</dbReference>
<comment type="catalytic activity">
    <reaction evidence="1">
        <text>adenosine 5'-phosphosulfate + ATP = 3'-phosphoadenylyl sulfate + ADP + H(+)</text>
        <dbReference type="Rhea" id="RHEA:24152"/>
        <dbReference type="ChEBI" id="CHEBI:15378"/>
        <dbReference type="ChEBI" id="CHEBI:30616"/>
        <dbReference type="ChEBI" id="CHEBI:58243"/>
        <dbReference type="ChEBI" id="CHEBI:58339"/>
        <dbReference type="ChEBI" id="CHEBI:456216"/>
        <dbReference type="EC" id="2.7.1.25"/>
    </reaction>
</comment>
<dbReference type="EC" id="2.7.7.4" evidence="12"/>
<evidence type="ECO:0000256" key="4">
    <source>
        <dbReference type="ARBA" id="ARBA00007237"/>
    </source>
</evidence>
<organism evidence="14 15">
    <name type="scientific">Euzebya pacifica</name>
    <dbReference type="NCBI Taxonomy" id="1608957"/>
    <lineage>
        <taxon>Bacteria</taxon>
        <taxon>Bacillati</taxon>
        <taxon>Actinomycetota</taxon>
        <taxon>Nitriliruptoria</taxon>
        <taxon>Euzebyales</taxon>
    </lineage>
</organism>
<keyword evidence="10" id="KW-0511">Multifunctional enzyme</keyword>
<dbReference type="PROSITE" id="PS00301">
    <property type="entry name" value="G_TR_1"/>
    <property type="match status" value="1"/>
</dbReference>
<keyword evidence="6 12" id="KW-0548">Nucleotidyltransferase</keyword>
<dbReference type="CDD" id="cd03695">
    <property type="entry name" value="CysN_NodQ_II"/>
    <property type="match status" value="1"/>
</dbReference>
<dbReference type="NCBIfam" id="NF004035">
    <property type="entry name" value="PRK05506.1"/>
    <property type="match status" value="1"/>
</dbReference>
<feature type="binding site" evidence="12">
    <location>
        <begin position="165"/>
        <end position="168"/>
    </location>
    <ligand>
        <name>GTP</name>
        <dbReference type="ChEBI" id="CHEBI:37565"/>
    </ligand>
</feature>
<dbReference type="GO" id="GO:0004781">
    <property type="term" value="F:sulfate adenylyltransferase (ATP) activity"/>
    <property type="evidence" value="ECO:0007669"/>
    <property type="project" value="UniProtKB-UniRule"/>
</dbReference>
<dbReference type="PRINTS" id="PR00315">
    <property type="entry name" value="ELONGATNFCT"/>
</dbReference>
<reference evidence="14 15" key="1">
    <citation type="submission" date="2018-09" db="EMBL/GenBank/DDBJ databases">
        <title>Complete genome sequence of Euzebya sp. DY32-46 isolated from seawater of Pacific Ocean.</title>
        <authorList>
            <person name="Xu L."/>
            <person name="Wu Y.-H."/>
            <person name="Xu X.-W."/>
        </authorList>
    </citation>
    <scope>NUCLEOTIDE SEQUENCE [LARGE SCALE GENOMIC DNA]</scope>
    <source>
        <strain evidence="14 15">DY32-46</strain>
    </source>
</reference>
<dbReference type="InterPro" id="IPR009000">
    <property type="entry name" value="Transl_B-barrel_sf"/>
</dbReference>
<dbReference type="KEGG" id="euz:DVS28_a3525"/>
<dbReference type="SUPFAM" id="SSF50447">
    <property type="entry name" value="Translation proteins"/>
    <property type="match status" value="1"/>
</dbReference>
<dbReference type="InterPro" id="IPR050100">
    <property type="entry name" value="TRAFAC_GTPase_members"/>
</dbReference>
<dbReference type="SUPFAM" id="SSF52540">
    <property type="entry name" value="P-loop containing nucleoside triphosphate hydrolases"/>
    <property type="match status" value="2"/>
</dbReference>
<dbReference type="InterPro" id="IPR059117">
    <property type="entry name" value="APS_kinase_dom"/>
</dbReference>
<keyword evidence="9 12" id="KW-0342">GTP-binding</keyword>
<dbReference type="InterPro" id="IPR044138">
    <property type="entry name" value="CysN_II"/>
</dbReference>
<dbReference type="OrthoDB" id="9804504at2"/>
<feature type="binding site" evidence="12">
    <location>
        <begin position="110"/>
        <end position="114"/>
    </location>
    <ligand>
        <name>GTP</name>
        <dbReference type="ChEBI" id="CHEBI:37565"/>
    </ligand>
</feature>
<keyword evidence="7 12" id="KW-0547">Nucleotide-binding</keyword>
<dbReference type="InterPro" id="IPR000795">
    <property type="entry name" value="T_Tr_GTP-bd_dom"/>
</dbReference>
<dbReference type="NCBIfam" id="TIGR00455">
    <property type="entry name" value="apsK"/>
    <property type="match status" value="1"/>
</dbReference>
<dbReference type="CDD" id="cd02027">
    <property type="entry name" value="APSK"/>
    <property type="match status" value="1"/>
</dbReference>
<evidence type="ECO:0000256" key="3">
    <source>
        <dbReference type="ARBA" id="ARBA00005438"/>
    </source>
</evidence>
<comment type="subunit">
    <text evidence="12">Heterodimer composed of CysD, the smaller subunit, and CysN.</text>
</comment>
<dbReference type="PROSITE" id="PS51722">
    <property type="entry name" value="G_TR_2"/>
    <property type="match status" value="1"/>
</dbReference>
<dbReference type="CDD" id="cd04166">
    <property type="entry name" value="CysN_ATPS"/>
    <property type="match status" value="1"/>
</dbReference>
<feature type="binding site" evidence="12">
    <location>
        <begin position="31"/>
        <end position="38"/>
    </location>
    <ligand>
        <name>GTP</name>
        <dbReference type="ChEBI" id="CHEBI:37565"/>
    </ligand>
</feature>
<evidence type="ECO:0000256" key="11">
    <source>
        <dbReference type="ARBA" id="ARBA00049370"/>
    </source>
</evidence>
<dbReference type="GO" id="GO:0005525">
    <property type="term" value="F:GTP binding"/>
    <property type="evidence" value="ECO:0007669"/>
    <property type="project" value="UniProtKB-UniRule"/>
</dbReference>
<evidence type="ECO:0000256" key="8">
    <source>
        <dbReference type="ARBA" id="ARBA00022840"/>
    </source>
</evidence>
<dbReference type="GO" id="GO:0070814">
    <property type="term" value="P:hydrogen sulfide biosynthetic process"/>
    <property type="evidence" value="ECO:0007669"/>
    <property type="project" value="UniProtKB-UniRule"/>
</dbReference>
<evidence type="ECO:0000313" key="15">
    <source>
        <dbReference type="Proteomes" id="UP000264006"/>
    </source>
</evidence>
<evidence type="ECO:0000256" key="6">
    <source>
        <dbReference type="ARBA" id="ARBA00022695"/>
    </source>
</evidence>